<name>A0A1N6P9Z0_9FLAO</name>
<dbReference type="Pfam" id="PF03321">
    <property type="entry name" value="GH3"/>
    <property type="match status" value="1"/>
</dbReference>
<organism evidence="3 4">
    <name type="scientific">Maribacter ulvicola</name>
    <dbReference type="NCBI Taxonomy" id="228959"/>
    <lineage>
        <taxon>Bacteria</taxon>
        <taxon>Pseudomonadati</taxon>
        <taxon>Bacteroidota</taxon>
        <taxon>Flavobacteriia</taxon>
        <taxon>Flavobacteriales</taxon>
        <taxon>Flavobacteriaceae</taxon>
        <taxon>Maribacter</taxon>
    </lineage>
</organism>
<evidence type="ECO:0000259" key="2">
    <source>
        <dbReference type="Pfam" id="PF23572"/>
    </source>
</evidence>
<dbReference type="STRING" id="228959.SAMN05421797_101347"/>
<dbReference type="InterPro" id="IPR055377">
    <property type="entry name" value="GH3_M"/>
</dbReference>
<evidence type="ECO:0000313" key="3">
    <source>
        <dbReference type="EMBL" id="SIQ01191.1"/>
    </source>
</evidence>
<dbReference type="Proteomes" id="UP000186953">
    <property type="component" value="Unassembled WGS sequence"/>
</dbReference>
<dbReference type="InterPro" id="IPR055378">
    <property type="entry name" value="GH3_C"/>
</dbReference>
<dbReference type="GO" id="GO:0005737">
    <property type="term" value="C:cytoplasm"/>
    <property type="evidence" value="ECO:0007669"/>
    <property type="project" value="TreeGrafter"/>
</dbReference>
<dbReference type="Pfam" id="PF23571">
    <property type="entry name" value="GH3_M"/>
    <property type="match status" value="1"/>
</dbReference>
<dbReference type="AlphaFoldDB" id="A0A1N6P9Z0"/>
<sequence>MNIIGNFIKGVIDIADKITGDDNPIEDQKAMLQHLLETAKDTSFGKAYAFERILDSDNPQQTFRDAVPYFDYNQINEKWWHKLHEDQTDVTWPGSPDYFALSSGTTGKTSKRIPVTNDMIDAIRQAGIKQVLAISNFDLPADFFETGILMLGSSTDLVENDDHLEGEISGISASNIPSWFSGYYKPGKEIAKIDDWDDRVAKIAEKAADWDIGALSGIPSWIELMLKEVIKKHNLNNIHEIWPNLQVYTSGGVAFGPYEKSFNALMGKPVTVIDTYLASEGFIAFQARPETNAMKLVTDNGIYFEFVPFNPDYILEDGSLSQDAPSLTLSEVETGQNYVLIISTVSGAWRYLIGDTIEFTDVERAEIKITGRTKFFLNTVGSQLSVNKLDDALQDLMKTFDIEVPEYTLCAKKYEDGFYHTWYLGTTATESADAIAQKLDESLKAANKNYKVARSKALKGVKVFTINPNVFYSWNDSNKKKGGQVKMERVMKEEKFAEWEAFVAQQP</sequence>
<dbReference type="OrthoDB" id="5678283at2"/>
<dbReference type="RefSeq" id="WP_076546598.1">
    <property type="nucleotide sequence ID" value="NZ_FTMA01000001.1"/>
</dbReference>
<keyword evidence="4" id="KW-1185">Reference proteome</keyword>
<dbReference type="EMBL" id="FTMA01000001">
    <property type="protein sequence ID" value="SIQ01191.1"/>
    <property type="molecule type" value="Genomic_DNA"/>
</dbReference>
<dbReference type="PANTHER" id="PTHR31901">
    <property type="entry name" value="GH3 DOMAIN-CONTAINING PROTEIN"/>
    <property type="match status" value="1"/>
</dbReference>
<dbReference type="PANTHER" id="PTHR31901:SF9">
    <property type="entry name" value="GH3 DOMAIN-CONTAINING PROTEIN"/>
    <property type="match status" value="1"/>
</dbReference>
<dbReference type="Pfam" id="PF23572">
    <property type="entry name" value="GH3_C"/>
    <property type="match status" value="1"/>
</dbReference>
<feature type="domain" description="GH3 middle" evidence="1">
    <location>
        <begin position="297"/>
        <end position="362"/>
    </location>
</feature>
<evidence type="ECO:0000259" key="1">
    <source>
        <dbReference type="Pfam" id="PF23571"/>
    </source>
</evidence>
<protein>
    <submittedName>
        <fullName evidence="3">GH3 auxin-responsive promoter</fullName>
    </submittedName>
</protein>
<feature type="domain" description="GH3 C-terminal" evidence="2">
    <location>
        <begin position="389"/>
        <end position="494"/>
    </location>
</feature>
<gene>
    <name evidence="3" type="ORF">SAMN05421797_101347</name>
</gene>
<evidence type="ECO:0000313" key="4">
    <source>
        <dbReference type="Proteomes" id="UP000186953"/>
    </source>
</evidence>
<dbReference type="GO" id="GO:0016881">
    <property type="term" value="F:acid-amino acid ligase activity"/>
    <property type="evidence" value="ECO:0007669"/>
    <property type="project" value="TreeGrafter"/>
</dbReference>
<reference evidence="4" key="1">
    <citation type="submission" date="2017-01" db="EMBL/GenBank/DDBJ databases">
        <authorList>
            <person name="Varghese N."/>
            <person name="Submissions S."/>
        </authorList>
    </citation>
    <scope>NUCLEOTIDE SEQUENCE [LARGE SCALE GENOMIC DNA]</scope>
    <source>
        <strain evidence="4">DSM 15366</strain>
    </source>
</reference>
<proteinExistence type="predicted"/>
<dbReference type="InterPro" id="IPR004993">
    <property type="entry name" value="GH3"/>
</dbReference>
<accession>A0A1N6P9Z0</accession>